<dbReference type="Gene3D" id="3.30.70.270">
    <property type="match status" value="2"/>
</dbReference>
<feature type="domain" description="Reverse transcriptase" evidence="1">
    <location>
        <begin position="9"/>
        <end position="107"/>
    </location>
</feature>
<evidence type="ECO:0000313" key="3">
    <source>
        <dbReference type="EMBL" id="OWZ18411.1"/>
    </source>
</evidence>
<reference evidence="4" key="1">
    <citation type="submission" date="2017-03" db="EMBL/GenBank/DDBJ databases">
        <title>Phytopthora megakarya and P. palmivora, two closely related causual agents of cacao black pod achieved similar genome size and gene model numbers by different mechanisms.</title>
        <authorList>
            <person name="Ali S."/>
            <person name="Shao J."/>
            <person name="Larry D.J."/>
            <person name="Kronmiller B."/>
            <person name="Shen D."/>
            <person name="Strem M.D."/>
            <person name="Melnick R.L."/>
            <person name="Guiltinan M.J."/>
            <person name="Tyler B.M."/>
            <person name="Meinhardt L.W."/>
            <person name="Bailey B.A."/>
        </authorList>
    </citation>
    <scope>NUCLEOTIDE SEQUENCE [LARGE SCALE GENOMIC DNA]</scope>
    <source>
        <strain evidence="4">zdho120</strain>
    </source>
</reference>
<proteinExistence type="predicted"/>
<protein>
    <submittedName>
        <fullName evidence="3">Uncharacterized protein</fullName>
    </submittedName>
</protein>
<dbReference type="AlphaFoldDB" id="A0A225WL18"/>
<organism evidence="3 4">
    <name type="scientific">Phytophthora megakarya</name>
    <dbReference type="NCBI Taxonomy" id="4795"/>
    <lineage>
        <taxon>Eukaryota</taxon>
        <taxon>Sar</taxon>
        <taxon>Stramenopiles</taxon>
        <taxon>Oomycota</taxon>
        <taxon>Peronosporomycetes</taxon>
        <taxon>Peronosporales</taxon>
        <taxon>Peronosporaceae</taxon>
        <taxon>Phytophthora</taxon>
    </lineage>
</organism>
<evidence type="ECO:0000313" key="4">
    <source>
        <dbReference type="Proteomes" id="UP000198211"/>
    </source>
</evidence>
<dbReference type="InterPro" id="IPR041577">
    <property type="entry name" value="RT_RNaseH_2"/>
</dbReference>
<dbReference type="InterPro" id="IPR043128">
    <property type="entry name" value="Rev_trsase/Diguanyl_cyclase"/>
</dbReference>
<dbReference type="PANTHER" id="PTHR33064:SF37">
    <property type="entry name" value="RIBONUCLEASE H"/>
    <property type="match status" value="1"/>
</dbReference>
<dbReference type="PANTHER" id="PTHR33064">
    <property type="entry name" value="POL PROTEIN"/>
    <property type="match status" value="1"/>
</dbReference>
<dbReference type="EMBL" id="NBNE01000591">
    <property type="protein sequence ID" value="OWZ18411.1"/>
    <property type="molecule type" value="Genomic_DNA"/>
</dbReference>
<keyword evidence="4" id="KW-1185">Reference proteome</keyword>
<evidence type="ECO:0000259" key="2">
    <source>
        <dbReference type="Pfam" id="PF17919"/>
    </source>
</evidence>
<gene>
    <name evidence="3" type="ORF">PHMEG_0007506</name>
</gene>
<dbReference type="CDD" id="cd01647">
    <property type="entry name" value="RT_LTR"/>
    <property type="match status" value="1"/>
</dbReference>
<evidence type="ECO:0000259" key="1">
    <source>
        <dbReference type="Pfam" id="PF00078"/>
    </source>
</evidence>
<sequence>MSVAHCDCVEKNGQDIRLCIDYKMVNTVTAIMKYAMPLVSDLLTELESFLWFCSLDTASEFWAIMMTMRARKTSAFVCALRHFECLRMPFGLMNAPMIYQRMIDSALWGFVQPKGGWEQYAERMRLAEEEAKRQRLPDDESDFDLATTRTKFNADRKASLEMDPVLWMVNDSHADMFATNEPDESLLVPVFQRRRHLFLCTTFYDCLVTLDKLLERFEECRIRVSLTKSISVSPRSTSSLRRCQEIWADPQKMTAITKLPFQKSKKGMKQFLSSLNYYSRFIQDFAVYGAALYQLKEDDFFDGGVLAAAKESFIALQRKVAEAPILRHFDAKKEVHIMLYANEWALSAIVMEMHDNKLHRVRLCRRILKDAEMNYYSAENEVLALLLLLKVCYTQLVGTTLHVYTRFSTFGWVHKSKSLSFSVLLSPWQLELQRAREKDCVFTQLLQSTITIFVDLDDSLALVAPPTKGSPTTRLDQSLLYAQLWRCELQF</sequence>
<accession>A0A225WL18</accession>
<dbReference type="InterPro" id="IPR043502">
    <property type="entry name" value="DNA/RNA_pol_sf"/>
</dbReference>
<dbReference type="InterPro" id="IPR051320">
    <property type="entry name" value="Viral_Replic_Matur_Polypro"/>
</dbReference>
<dbReference type="SUPFAM" id="SSF56672">
    <property type="entry name" value="DNA/RNA polymerases"/>
    <property type="match status" value="2"/>
</dbReference>
<dbReference type="OrthoDB" id="120509at2759"/>
<dbReference type="Gene3D" id="3.10.10.10">
    <property type="entry name" value="HIV Type 1 Reverse Transcriptase, subunit A, domain 1"/>
    <property type="match status" value="1"/>
</dbReference>
<comment type="caution">
    <text evidence="3">The sequence shown here is derived from an EMBL/GenBank/DDBJ whole genome shotgun (WGS) entry which is preliminary data.</text>
</comment>
<dbReference type="InterPro" id="IPR000477">
    <property type="entry name" value="RT_dom"/>
</dbReference>
<dbReference type="Pfam" id="PF17919">
    <property type="entry name" value="RT_RNaseH_2"/>
    <property type="match status" value="1"/>
</dbReference>
<feature type="domain" description="Reverse transcriptase/retrotransposon-derived protein RNase H-like" evidence="2">
    <location>
        <begin position="309"/>
        <end position="402"/>
    </location>
</feature>
<dbReference type="Pfam" id="PF00078">
    <property type="entry name" value="RVT_1"/>
    <property type="match status" value="1"/>
</dbReference>
<dbReference type="Proteomes" id="UP000198211">
    <property type="component" value="Unassembled WGS sequence"/>
</dbReference>
<name>A0A225WL18_9STRA</name>